<dbReference type="Proteomes" id="UP000290407">
    <property type="component" value="Unassembled WGS sequence"/>
</dbReference>
<dbReference type="Pfam" id="PF00331">
    <property type="entry name" value="Glyco_hydro_10"/>
    <property type="match status" value="1"/>
</dbReference>
<dbReference type="SUPFAM" id="SSF51445">
    <property type="entry name" value="(Trans)glycosidases"/>
    <property type="match status" value="1"/>
</dbReference>
<dbReference type="GO" id="GO:0004553">
    <property type="term" value="F:hydrolase activity, hydrolyzing O-glycosyl compounds"/>
    <property type="evidence" value="ECO:0007669"/>
    <property type="project" value="InterPro"/>
</dbReference>
<feature type="domain" description="GH10" evidence="4">
    <location>
        <begin position="1"/>
        <end position="118"/>
    </location>
</feature>
<sequence length="120" mass="13521">MPEIFSGSHLGGAKIRFLLSGSRIILVSMVHQATMAKTIVTTDSHIARQCSEPTGYRLRESVQALSEAQRQSHRVTFWGVNDGDSWLNGWPIRGRTNYPLLFNRNNQPKPAFEKVIALKK</sequence>
<dbReference type="RefSeq" id="WP_129603937.1">
    <property type="nucleotide sequence ID" value="NZ_SBLB01000006.1"/>
</dbReference>
<evidence type="ECO:0000313" key="5">
    <source>
        <dbReference type="EMBL" id="RYC68051.1"/>
    </source>
</evidence>
<evidence type="ECO:0000256" key="3">
    <source>
        <dbReference type="ARBA" id="ARBA00023326"/>
    </source>
</evidence>
<dbReference type="InterPro" id="IPR001000">
    <property type="entry name" value="GH10_dom"/>
</dbReference>
<evidence type="ECO:0000313" key="6">
    <source>
        <dbReference type="Proteomes" id="UP000290407"/>
    </source>
</evidence>
<evidence type="ECO:0000256" key="1">
    <source>
        <dbReference type="ARBA" id="ARBA00022801"/>
    </source>
</evidence>
<evidence type="ECO:0000259" key="4">
    <source>
        <dbReference type="PROSITE" id="PS51760"/>
    </source>
</evidence>
<dbReference type="EMBL" id="SBLB01000006">
    <property type="protein sequence ID" value="RYC68051.1"/>
    <property type="molecule type" value="Genomic_DNA"/>
</dbReference>
<comment type="caution">
    <text evidence="5">The sequence shown here is derived from an EMBL/GenBank/DDBJ whole genome shotgun (WGS) entry which is preliminary data.</text>
</comment>
<evidence type="ECO:0000256" key="2">
    <source>
        <dbReference type="ARBA" id="ARBA00023277"/>
    </source>
</evidence>
<name>A0A4Q2UKA7_9BACT</name>
<dbReference type="InterPro" id="IPR017853">
    <property type="entry name" value="GH"/>
</dbReference>
<protein>
    <recommendedName>
        <fullName evidence="4">GH10 domain-containing protein</fullName>
    </recommendedName>
</protein>
<keyword evidence="6" id="KW-1185">Reference proteome</keyword>
<keyword evidence="3" id="KW-0624">Polysaccharide degradation</keyword>
<reference evidence="5 6" key="1">
    <citation type="submission" date="2019-01" db="EMBL/GenBank/DDBJ databases">
        <title>Spirosoma flava sp. nov., a propanil-degrading bacterium isolated from herbicide-contaminated soil.</title>
        <authorList>
            <person name="Zhang L."/>
            <person name="Jiang J.-D."/>
        </authorList>
    </citation>
    <scope>NUCLEOTIDE SEQUENCE [LARGE SCALE GENOMIC DNA]</scope>
    <source>
        <strain evidence="5 6">TY50</strain>
    </source>
</reference>
<dbReference type="PROSITE" id="PS51760">
    <property type="entry name" value="GH10_2"/>
    <property type="match status" value="1"/>
</dbReference>
<keyword evidence="1" id="KW-0378">Hydrolase</keyword>
<dbReference type="AlphaFoldDB" id="A0A4Q2UKA7"/>
<proteinExistence type="predicted"/>
<accession>A0A4Q2UKA7</accession>
<dbReference type="Gene3D" id="3.20.20.80">
    <property type="entry name" value="Glycosidases"/>
    <property type="match status" value="1"/>
</dbReference>
<organism evidence="5 6">
    <name type="scientific">Spirosoma sordidisoli</name>
    <dbReference type="NCBI Taxonomy" id="2502893"/>
    <lineage>
        <taxon>Bacteria</taxon>
        <taxon>Pseudomonadati</taxon>
        <taxon>Bacteroidota</taxon>
        <taxon>Cytophagia</taxon>
        <taxon>Cytophagales</taxon>
        <taxon>Cytophagaceae</taxon>
        <taxon>Spirosoma</taxon>
    </lineage>
</organism>
<dbReference type="GO" id="GO:0000272">
    <property type="term" value="P:polysaccharide catabolic process"/>
    <property type="evidence" value="ECO:0007669"/>
    <property type="project" value="UniProtKB-KW"/>
</dbReference>
<gene>
    <name evidence="5" type="ORF">EQG79_21590</name>
</gene>
<keyword evidence="2" id="KW-0119">Carbohydrate metabolism</keyword>